<evidence type="ECO:0000313" key="3">
    <source>
        <dbReference type="Proteomes" id="UP000727407"/>
    </source>
</evidence>
<keyword evidence="2" id="KW-0969">Cilium</keyword>
<name>A0A8J4TS56_CLAMG</name>
<dbReference type="AlphaFoldDB" id="A0A8J4TS56"/>
<gene>
    <name evidence="2" type="primary">cfap36</name>
    <name evidence="2" type="ORF">DAT39_017041</name>
</gene>
<sequence>MAPRGTSVCIWKRRMREGCGVNAVCEAPLAPWRSVRPRCHTLGTAALAQGSERLPSSSRGPARGHRVTQETQQREQTPAESRETSVEEAGGGGASWTERGRDERGQRNRLAVTSPVFLKVNNSIGGVRGEEARRRLAGDWKLGSGGYSTLCALLA</sequence>
<keyword evidence="3" id="KW-1185">Reference proteome</keyword>
<dbReference type="Proteomes" id="UP000727407">
    <property type="component" value="Unassembled WGS sequence"/>
</dbReference>
<reference evidence="2" key="1">
    <citation type="submission" date="2020-07" db="EMBL/GenBank/DDBJ databases">
        <title>Clarias magur genome sequencing, assembly and annotation.</title>
        <authorList>
            <person name="Kushwaha B."/>
            <person name="Kumar R."/>
            <person name="Das P."/>
            <person name="Joshi C.G."/>
            <person name="Kumar D."/>
            <person name="Nagpure N.S."/>
            <person name="Pandey M."/>
            <person name="Agarwal S."/>
            <person name="Srivastava S."/>
            <person name="Singh M."/>
            <person name="Sahoo L."/>
            <person name="Jayasankar P."/>
            <person name="Meher P.K."/>
            <person name="Koringa P.G."/>
            <person name="Iquebal M.A."/>
            <person name="Das S.P."/>
            <person name="Bit A."/>
            <person name="Patnaik S."/>
            <person name="Patel N."/>
            <person name="Shah T.M."/>
            <person name="Hinsu A."/>
            <person name="Jena J.K."/>
        </authorList>
    </citation>
    <scope>NUCLEOTIDE SEQUENCE</scope>
    <source>
        <strain evidence="2">CIFAMagur01</strain>
        <tissue evidence="2">Testis</tissue>
    </source>
</reference>
<dbReference type="EMBL" id="QNUK01000444">
    <property type="protein sequence ID" value="KAF5893243.1"/>
    <property type="molecule type" value="Genomic_DNA"/>
</dbReference>
<keyword evidence="2" id="KW-0966">Cell projection</keyword>
<accession>A0A8J4TS56</accession>
<protein>
    <submittedName>
        <fullName evidence="2">Cilia- and flagella-associated protein 36</fullName>
    </submittedName>
</protein>
<evidence type="ECO:0000313" key="2">
    <source>
        <dbReference type="EMBL" id="KAF5893243.1"/>
    </source>
</evidence>
<organism evidence="2 3">
    <name type="scientific">Clarias magur</name>
    <name type="common">Asian catfish</name>
    <name type="synonym">Macropteronotus magur</name>
    <dbReference type="NCBI Taxonomy" id="1594786"/>
    <lineage>
        <taxon>Eukaryota</taxon>
        <taxon>Metazoa</taxon>
        <taxon>Chordata</taxon>
        <taxon>Craniata</taxon>
        <taxon>Vertebrata</taxon>
        <taxon>Euteleostomi</taxon>
        <taxon>Actinopterygii</taxon>
        <taxon>Neopterygii</taxon>
        <taxon>Teleostei</taxon>
        <taxon>Ostariophysi</taxon>
        <taxon>Siluriformes</taxon>
        <taxon>Clariidae</taxon>
        <taxon>Clarias</taxon>
    </lineage>
</organism>
<comment type="caution">
    <text evidence="2">The sequence shown here is derived from an EMBL/GenBank/DDBJ whole genome shotgun (WGS) entry which is preliminary data.</text>
</comment>
<feature type="region of interest" description="Disordered" evidence="1">
    <location>
        <begin position="46"/>
        <end position="108"/>
    </location>
</feature>
<evidence type="ECO:0000256" key="1">
    <source>
        <dbReference type="SAM" id="MobiDB-lite"/>
    </source>
</evidence>
<keyword evidence="2" id="KW-0282">Flagellum</keyword>
<proteinExistence type="predicted"/>